<dbReference type="GO" id="GO:0006397">
    <property type="term" value="P:mRNA processing"/>
    <property type="evidence" value="ECO:0007669"/>
    <property type="project" value="UniProtKB-KW"/>
</dbReference>
<dbReference type="InterPro" id="IPR034995">
    <property type="entry name" value="SRSF9_RRM2"/>
</dbReference>
<evidence type="ECO:0000256" key="8">
    <source>
        <dbReference type="ARBA" id="ARBA00022843"/>
    </source>
</evidence>
<evidence type="ECO:0000256" key="2">
    <source>
        <dbReference type="ARBA" id="ARBA00010269"/>
    </source>
</evidence>
<evidence type="ECO:0000256" key="16">
    <source>
        <dbReference type="SAM" id="MobiDB-lite"/>
    </source>
</evidence>
<keyword evidence="3" id="KW-0678">Repressor</keyword>
<organism evidence="18 19">
    <name type="scientific">Pleurodeles waltl</name>
    <name type="common">Iberian ribbed newt</name>
    <dbReference type="NCBI Taxonomy" id="8319"/>
    <lineage>
        <taxon>Eukaryota</taxon>
        <taxon>Metazoa</taxon>
        <taxon>Chordata</taxon>
        <taxon>Craniata</taxon>
        <taxon>Vertebrata</taxon>
        <taxon>Euteleostomi</taxon>
        <taxon>Amphibia</taxon>
        <taxon>Batrachia</taxon>
        <taxon>Caudata</taxon>
        <taxon>Salamandroidea</taxon>
        <taxon>Salamandridae</taxon>
        <taxon>Pleurodelinae</taxon>
        <taxon>Pleurodeles</taxon>
    </lineage>
</organism>
<dbReference type="Proteomes" id="UP001066276">
    <property type="component" value="Chromosome 11"/>
</dbReference>
<evidence type="ECO:0000259" key="17">
    <source>
        <dbReference type="PROSITE" id="PS50102"/>
    </source>
</evidence>
<dbReference type="Pfam" id="PF00076">
    <property type="entry name" value="RRM_1"/>
    <property type="match status" value="2"/>
</dbReference>
<comment type="function">
    <text evidence="12">Plays a role in constitutive splicing and can modulate the selection of alternative splice sites. Represses the splicing of MAPT/Tau exon 10.</text>
</comment>
<evidence type="ECO:0000313" key="18">
    <source>
        <dbReference type="EMBL" id="KAJ1093375.1"/>
    </source>
</evidence>
<reference evidence="18" key="1">
    <citation type="journal article" date="2022" name="bioRxiv">
        <title>Sequencing and chromosome-scale assembly of the giantPleurodeles waltlgenome.</title>
        <authorList>
            <person name="Brown T."/>
            <person name="Elewa A."/>
            <person name="Iarovenko S."/>
            <person name="Subramanian E."/>
            <person name="Araus A.J."/>
            <person name="Petzold A."/>
            <person name="Susuki M."/>
            <person name="Suzuki K.-i.T."/>
            <person name="Hayashi T."/>
            <person name="Toyoda A."/>
            <person name="Oliveira C."/>
            <person name="Osipova E."/>
            <person name="Leigh N.D."/>
            <person name="Simon A."/>
            <person name="Yun M.H."/>
        </authorList>
    </citation>
    <scope>NUCLEOTIDE SEQUENCE</scope>
    <source>
        <strain evidence="18">20211129_DDA</strain>
        <tissue evidence="18">Liver</tissue>
    </source>
</reference>
<feature type="region of interest" description="Disordered" evidence="16">
    <location>
        <begin position="223"/>
        <end position="246"/>
    </location>
</feature>
<feature type="compositionally biased region" description="Basic and acidic residues" evidence="16">
    <location>
        <begin position="8"/>
        <end position="26"/>
    </location>
</feature>
<comment type="subcellular location">
    <subcellularLocation>
        <location evidence="1">Nucleus</location>
    </subcellularLocation>
</comment>
<keyword evidence="10" id="KW-0508">mRNA splicing</keyword>
<evidence type="ECO:0000256" key="1">
    <source>
        <dbReference type="ARBA" id="ARBA00004123"/>
    </source>
</evidence>
<keyword evidence="6" id="KW-0507">mRNA processing</keyword>
<feature type="compositionally biased region" description="Basic and acidic residues" evidence="16">
    <location>
        <begin position="277"/>
        <end position="297"/>
    </location>
</feature>
<dbReference type="GO" id="GO:0005634">
    <property type="term" value="C:nucleus"/>
    <property type="evidence" value="ECO:0007669"/>
    <property type="project" value="UniProtKB-SubCell"/>
</dbReference>
<dbReference type="AlphaFoldDB" id="A0AAV7LP80"/>
<evidence type="ECO:0000256" key="5">
    <source>
        <dbReference type="ARBA" id="ARBA00022553"/>
    </source>
</evidence>
<keyword evidence="7" id="KW-0677">Repeat</keyword>
<feature type="compositionally biased region" description="Acidic residues" evidence="16">
    <location>
        <begin position="336"/>
        <end position="348"/>
    </location>
</feature>
<dbReference type="InterPro" id="IPR034503">
    <property type="entry name" value="SRSF9_RRM1"/>
</dbReference>
<dbReference type="EMBL" id="JANPWB010000015">
    <property type="protein sequence ID" value="KAJ1093375.1"/>
    <property type="molecule type" value="Genomic_DNA"/>
</dbReference>
<evidence type="ECO:0000256" key="4">
    <source>
        <dbReference type="ARBA" id="ARBA00022499"/>
    </source>
</evidence>
<dbReference type="GO" id="GO:0008380">
    <property type="term" value="P:RNA splicing"/>
    <property type="evidence" value="ECO:0007669"/>
    <property type="project" value="UniProtKB-KW"/>
</dbReference>
<comment type="similarity">
    <text evidence="2">Belongs to the splicing factor SR family.</text>
</comment>
<keyword evidence="11" id="KW-0539">Nucleus</keyword>
<keyword evidence="9 15" id="KW-0694">RNA-binding</keyword>
<dbReference type="GO" id="GO:0005737">
    <property type="term" value="C:cytoplasm"/>
    <property type="evidence" value="ECO:0007669"/>
    <property type="project" value="TreeGrafter"/>
</dbReference>
<feature type="region of interest" description="Disordered" evidence="16">
    <location>
        <begin position="273"/>
        <end position="367"/>
    </location>
</feature>
<dbReference type="PANTHER" id="PTHR23003:SF65">
    <property type="entry name" value="RRM DOMAIN-CONTAINING PROTEIN"/>
    <property type="match status" value="1"/>
</dbReference>
<evidence type="ECO:0000256" key="6">
    <source>
        <dbReference type="ARBA" id="ARBA00022664"/>
    </source>
</evidence>
<evidence type="ECO:0000256" key="13">
    <source>
        <dbReference type="ARBA" id="ARBA00067905"/>
    </source>
</evidence>
<evidence type="ECO:0000256" key="7">
    <source>
        <dbReference type="ARBA" id="ARBA00022737"/>
    </source>
</evidence>
<evidence type="ECO:0000256" key="9">
    <source>
        <dbReference type="ARBA" id="ARBA00022884"/>
    </source>
</evidence>
<gene>
    <name evidence="18" type="ORF">NDU88_006476</name>
</gene>
<evidence type="ECO:0000256" key="11">
    <source>
        <dbReference type="ARBA" id="ARBA00023242"/>
    </source>
</evidence>
<feature type="region of interest" description="Disordered" evidence="16">
    <location>
        <begin position="102"/>
        <end position="122"/>
    </location>
</feature>
<evidence type="ECO:0000313" key="19">
    <source>
        <dbReference type="Proteomes" id="UP001066276"/>
    </source>
</evidence>
<feature type="region of interest" description="Disordered" evidence="16">
    <location>
        <begin position="1"/>
        <end position="27"/>
    </location>
</feature>
<evidence type="ECO:0000256" key="3">
    <source>
        <dbReference type="ARBA" id="ARBA00022491"/>
    </source>
</evidence>
<evidence type="ECO:0000256" key="14">
    <source>
        <dbReference type="ARBA" id="ARBA00079560"/>
    </source>
</evidence>
<name>A0AAV7LP80_PLEWA</name>
<keyword evidence="19" id="KW-1185">Reference proteome</keyword>
<feature type="compositionally biased region" description="Gly residues" evidence="16">
    <location>
        <begin position="103"/>
        <end position="114"/>
    </location>
</feature>
<keyword evidence="5" id="KW-0597">Phosphoprotein</keyword>
<sequence>MAGFGGWGDRDSAGPGGSRDREKDGRIYVGNLPADVREKDLEDLFYKYGRIRDIELKNQRGLVPFAFVRFEDPRDAEDAVYGRNGYDYGHCRLRVEYPRASRGRGGIGGGGPRGRNGPPSRRSEYRVLVSGLPPSGSWQDLKDHMREAGDVCYADVQKDGMGVVEFLRKEDMEYALRKLDDTKFRSHEGETAYIRVCPERSTSYGAGELRRTPQNWSPIGVRLSGSGGNQGASELSARRAPCSRRPECGRAARKELEGPGAAWQVMASGAGGLSRADQVERDTHGLKKGKNLDERRRNLGRGAYRPRTEVSKGAPDSRGTPAGLERQAGTGGRPEAEDEGGDQLETDENAERRDRSNLSGAKKGGIV</sequence>
<dbReference type="SUPFAM" id="SSF54928">
    <property type="entry name" value="RNA-binding domain, RBD"/>
    <property type="match status" value="1"/>
</dbReference>
<evidence type="ECO:0000256" key="15">
    <source>
        <dbReference type="PROSITE-ProRule" id="PRU00176"/>
    </source>
</evidence>
<feature type="domain" description="RRM" evidence="17">
    <location>
        <begin position="125"/>
        <end position="199"/>
    </location>
</feature>
<dbReference type="Gene3D" id="3.30.70.330">
    <property type="match status" value="2"/>
</dbReference>
<keyword evidence="4" id="KW-1017">Isopeptide bond</keyword>
<dbReference type="InterPro" id="IPR000504">
    <property type="entry name" value="RRM_dom"/>
</dbReference>
<dbReference type="InterPro" id="IPR050374">
    <property type="entry name" value="RRT5_SRSF_SR"/>
</dbReference>
<dbReference type="InterPro" id="IPR035979">
    <property type="entry name" value="RBD_domain_sf"/>
</dbReference>
<feature type="domain" description="RRM" evidence="17">
    <location>
        <begin position="25"/>
        <end position="100"/>
    </location>
</feature>
<dbReference type="FunFam" id="3.30.70.330:FF:000345">
    <property type="entry name" value="Serine/arginine-rich splicing factor 9"/>
    <property type="match status" value="1"/>
</dbReference>
<dbReference type="FunFam" id="3.30.70.330:FF:000053">
    <property type="entry name" value="Serine/arginine-rich splicing factor 1"/>
    <property type="match status" value="1"/>
</dbReference>
<proteinExistence type="inferred from homology"/>
<keyword evidence="8" id="KW-0832">Ubl conjugation</keyword>
<comment type="caution">
    <text evidence="18">The sequence shown here is derived from an EMBL/GenBank/DDBJ whole genome shotgun (WGS) entry which is preliminary data.</text>
</comment>
<dbReference type="SMART" id="SM00360">
    <property type="entry name" value="RRM"/>
    <property type="match status" value="2"/>
</dbReference>
<dbReference type="PROSITE" id="PS50102">
    <property type="entry name" value="RRM"/>
    <property type="match status" value="2"/>
</dbReference>
<evidence type="ECO:0000256" key="10">
    <source>
        <dbReference type="ARBA" id="ARBA00023187"/>
    </source>
</evidence>
<dbReference type="PANTHER" id="PTHR23003">
    <property type="entry name" value="RNA RECOGNITION MOTIF RRM DOMAIN CONTAINING PROTEIN"/>
    <property type="match status" value="1"/>
</dbReference>
<dbReference type="CDD" id="cd12768">
    <property type="entry name" value="RRM2_SRSF9"/>
    <property type="match status" value="1"/>
</dbReference>
<accession>A0AAV7LP80</accession>
<evidence type="ECO:0000256" key="12">
    <source>
        <dbReference type="ARBA" id="ARBA00056632"/>
    </source>
</evidence>
<dbReference type="CDD" id="cd12598">
    <property type="entry name" value="RRM1_SRSF9"/>
    <property type="match status" value="1"/>
</dbReference>
<protein>
    <recommendedName>
        <fullName evidence="13">Serine/arginine-rich splicing factor 9</fullName>
    </recommendedName>
    <alternativeName>
        <fullName evidence="14">Splicing factor, arginine/serine-rich 9</fullName>
    </alternativeName>
</protein>
<dbReference type="GO" id="GO:0003729">
    <property type="term" value="F:mRNA binding"/>
    <property type="evidence" value="ECO:0007669"/>
    <property type="project" value="TreeGrafter"/>
</dbReference>
<dbReference type="InterPro" id="IPR012677">
    <property type="entry name" value="Nucleotide-bd_a/b_plait_sf"/>
</dbReference>